<sequence length="354" mass="40315">MQTQSEATQATPFGPVEQRTPTTPAQKFEVSLEPDTYDDEKYAVFENYQRIVHKESASTITKQGFTSFLCGSPIRRGEYTDDQGRRRQLGSFHQCYRLDGRLVAIGVLDLLPECVSSVYFFYHESIHAYSPGKLSAMREIALASELGYRWWYSGYYIHSCPKMQYKLDFSPQYVLDPEVAGSWDLLDKKALKLFDKQPYVSLSHERAMALKRESGTVRVSDVPRECDVSPTTDAFSHDSNSSTANNVEDQQATEASDVADEAEVPDDDSENEEHRSLFMSNMPALPSLREIATYQLDKLPVRNSQQPEMFPINCLVAWHRRSFYTEGLKNSIAELVAMVGSDLIDQLCLDYRRD</sequence>
<evidence type="ECO:0000256" key="1">
    <source>
        <dbReference type="SAM" id="MobiDB-lite"/>
    </source>
</evidence>
<keyword evidence="3" id="KW-0808">Transferase</keyword>
<feature type="compositionally biased region" description="Polar residues" evidence="1">
    <location>
        <begin position="229"/>
        <end position="250"/>
    </location>
</feature>
<evidence type="ECO:0000313" key="4">
    <source>
        <dbReference type="Proteomes" id="UP001642502"/>
    </source>
</evidence>
<feature type="region of interest" description="Disordered" evidence="1">
    <location>
        <begin position="228"/>
        <end position="274"/>
    </location>
</feature>
<dbReference type="SUPFAM" id="SSF55729">
    <property type="entry name" value="Acyl-CoA N-acyltransferases (Nat)"/>
    <property type="match status" value="1"/>
</dbReference>
<gene>
    <name evidence="3" type="primary">ATE1</name>
    <name evidence="3" type="ORF">SEPCBS119000_002547</name>
</gene>
<dbReference type="PANTHER" id="PTHR21367:SF1">
    <property type="entry name" value="ARGINYL-TRNA--PROTEIN TRANSFERASE 1"/>
    <property type="match status" value="1"/>
</dbReference>
<keyword evidence="3" id="KW-0012">Acyltransferase</keyword>
<reference evidence="3 4" key="1">
    <citation type="submission" date="2024-01" db="EMBL/GenBank/DDBJ databases">
        <authorList>
            <person name="Allen C."/>
            <person name="Tagirdzhanova G."/>
        </authorList>
    </citation>
    <scope>NUCLEOTIDE SEQUENCE [LARGE SCALE GENOMIC DNA]</scope>
    <source>
        <strain evidence="3 4">CBS 119000</strain>
    </source>
</reference>
<evidence type="ECO:0000259" key="2">
    <source>
        <dbReference type="Pfam" id="PF04377"/>
    </source>
</evidence>
<dbReference type="InterPro" id="IPR030700">
    <property type="entry name" value="N-end_Aminoacyl_Trfase"/>
</dbReference>
<dbReference type="Proteomes" id="UP001642502">
    <property type="component" value="Unassembled WGS sequence"/>
</dbReference>
<feature type="domain" description="N-end rule aminoacyl transferase C-terminal" evidence="2">
    <location>
        <begin position="40"/>
        <end position="176"/>
    </location>
</feature>
<keyword evidence="4" id="KW-1185">Reference proteome</keyword>
<dbReference type="EC" id="2.3.2.8" evidence="3"/>
<feature type="compositionally biased region" description="Polar residues" evidence="1">
    <location>
        <begin position="1"/>
        <end position="11"/>
    </location>
</feature>
<proteinExistence type="predicted"/>
<feature type="region of interest" description="Disordered" evidence="1">
    <location>
        <begin position="1"/>
        <end position="27"/>
    </location>
</feature>
<dbReference type="Pfam" id="PF04377">
    <property type="entry name" value="ATE_C"/>
    <property type="match status" value="1"/>
</dbReference>
<protein>
    <submittedName>
        <fullName evidence="3">Arginyl-tRNA--protein transferase 1</fullName>
        <ecNumber evidence="3">2.3.2.8</ecNumber>
    </submittedName>
</protein>
<dbReference type="InterPro" id="IPR016181">
    <property type="entry name" value="Acyl_CoA_acyltransferase"/>
</dbReference>
<feature type="compositionally biased region" description="Acidic residues" evidence="1">
    <location>
        <begin position="257"/>
        <end position="271"/>
    </location>
</feature>
<accession>A0ABP0DGR6</accession>
<dbReference type="InterPro" id="IPR007472">
    <property type="entry name" value="N-end_Aminoacyl_Trfase_C"/>
</dbReference>
<comment type="caution">
    <text evidence="3">The sequence shown here is derived from an EMBL/GenBank/DDBJ whole genome shotgun (WGS) entry which is preliminary data.</text>
</comment>
<dbReference type="EMBL" id="CAWUON010000027">
    <property type="protein sequence ID" value="CAK7267435.1"/>
    <property type="molecule type" value="Genomic_DNA"/>
</dbReference>
<name>A0ABP0DGR6_9PEZI</name>
<dbReference type="GO" id="GO:0004057">
    <property type="term" value="F:arginyl-tRNA--protein transferase activity"/>
    <property type="evidence" value="ECO:0007669"/>
    <property type="project" value="UniProtKB-EC"/>
</dbReference>
<dbReference type="PANTHER" id="PTHR21367">
    <property type="entry name" value="ARGININE-TRNA-PROTEIN TRANSFERASE 1"/>
    <property type="match status" value="1"/>
</dbReference>
<evidence type="ECO:0000313" key="3">
    <source>
        <dbReference type="EMBL" id="CAK7267435.1"/>
    </source>
</evidence>
<organism evidence="3 4">
    <name type="scientific">Sporothrix epigloea</name>
    <dbReference type="NCBI Taxonomy" id="1892477"/>
    <lineage>
        <taxon>Eukaryota</taxon>
        <taxon>Fungi</taxon>
        <taxon>Dikarya</taxon>
        <taxon>Ascomycota</taxon>
        <taxon>Pezizomycotina</taxon>
        <taxon>Sordariomycetes</taxon>
        <taxon>Sordariomycetidae</taxon>
        <taxon>Ophiostomatales</taxon>
        <taxon>Ophiostomataceae</taxon>
        <taxon>Sporothrix</taxon>
    </lineage>
</organism>